<feature type="coiled-coil region" evidence="1">
    <location>
        <begin position="83"/>
        <end position="117"/>
    </location>
</feature>
<gene>
    <name evidence="2" type="ORF">LKD36_13775</name>
</gene>
<protein>
    <submittedName>
        <fullName evidence="2">DUF6262 family protein</fullName>
    </submittedName>
</protein>
<evidence type="ECO:0000313" key="2">
    <source>
        <dbReference type="EMBL" id="MCC2127237.1"/>
    </source>
</evidence>
<dbReference type="RefSeq" id="WP_308459937.1">
    <property type="nucleotide sequence ID" value="NZ_JAJEPS010000017.1"/>
</dbReference>
<dbReference type="Pfam" id="PF19776">
    <property type="entry name" value="DUF6262"/>
    <property type="match status" value="1"/>
</dbReference>
<accession>A0AAE3DC10</accession>
<dbReference type="AlphaFoldDB" id="A0AAE3DC10"/>
<comment type="caution">
    <text evidence="2">The sequence shown here is derived from an EMBL/GenBank/DDBJ whole genome shotgun (WGS) entry which is preliminary data.</text>
</comment>
<keyword evidence="1" id="KW-0175">Coiled coil</keyword>
<dbReference type="EMBL" id="JAJEPS010000017">
    <property type="protein sequence ID" value="MCC2127237.1"/>
    <property type="molecule type" value="Genomic_DNA"/>
</dbReference>
<organism evidence="2 3">
    <name type="scientific">Hominiventricola filiformis</name>
    <dbReference type="NCBI Taxonomy" id="2885352"/>
    <lineage>
        <taxon>Bacteria</taxon>
        <taxon>Bacillati</taxon>
        <taxon>Bacillota</taxon>
        <taxon>Clostridia</taxon>
        <taxon>Lachnospirales</taxon>
        <taxon>Lachnospiraceae</taxon>
        <taxon>Hominiventricola</taxon>
    </lineage>
</organism>
<proteinExistence type="predicted"/>
<evidence type="ECO:0000313" key="3">
    <source>
        <dbReference type="Proteomes" id="UP001198220"/>
    </source>
</evidence>
<dbReference type="Proteomes" id="UP001198220">
    <property type="component" value="Unassembled WGS sequence"/>
</dbReference>
<reference evidence="2 3" key="1">
    <citation type="submission" date="2021-10" db="EMBL/GenBank/DDBJ databases">
        <title>Anaerobic single-cell dispensing facilitates the cultivation of human gut bacteria.</title>
        <authorList>
            <person name="Afrizal A."/>
        </authorList>
    </citation>
    <scope>NUCLEOTIDE SEQUENCE [LARGE SCALE GENOMIC DNA]</scope>
    <source>
        <strain evidence="2 3">CLA-AA-H276</strain>
    </source>
</reference>
<evidence type="ECO:0000256" key="1">
    <source>
        <dbReference type="SAM" id="Coils"/>
    </source>
</evidence>
<name>A0AAE3DC10_9FIRM</name>
<keyword evidence="3" id="KW-1185">Reference proteome</keyword>
<sequence length="130" mass="15332">MTNYDNMLRANQNLCEEKKILAIDMIHRMLKRNEHVSVTDLTKATGLSRSFFYKNEQVRTELYKAIEAQQGKVLHSRRDTTLNTALKATVQVQKNEIERLKLENQRLTFALQRLETEKQNNTDFEFISKL</sequence>
<dbReference type="InterPro" id="IPR046229">
    <property type="entry name" value="TnpC-like"/>
</dbReference>